<evidence type="ECO:0000256" key="5">
    <source>
        <dbReference type="SAM" id="MobiDB-lite"/>
    </source>
</evidence>
<dbReference type="PANTHER" id="PTHR47255">
    <property type="entry name" value="GATA TRANSCRIPTION FACTOR 22-RELATED"/>
    <property type="match status" value="1"/>
</dbReference>
<dbReference type="PROSITE" id="PS00344">
    <property type="entry name" value="GATA_ZN_FINGER_1"/>
    <property type="match status" value="1"/>
</dbReference>
<dbReference type="PANTHER" id="PTHR47255:SF4">
    <property type="entry name" value="GATA ZINC FINGER DOMAIN-CONTAINING PROTEIN 12"/>
    <property type="match status" value="1"/>
</dbReference>
<dbReference type="CDD" id="cd00202">
    <property type="entry name" value="ZnF_GATA"/>
    <property type="match status" value="1"/>
</dbReference>
<feature type="compositionally biased region" description="Polar residues" evidence="5">
    <location>
        <begin position="15"/>
        <end position="25"/>
    </location>
</feature>
<dbReference type="SMART" id="SM00401">
    <property type="entry name" value="ZnF_GATA"/>
    <property type="match status" value="1"/>
</dbReference>
<dbReference type="GO" id="GO:0005634">
    <property type="term" value="C:nucleus"/>
    <property type="evidence" value="ECO:0000318"/>
    <property type="project" value="GO_Central"/>
</dbReference>
<keyword evidence="8" id="KW-1185">Reference proteome</keyword>
<evidence type="ECO:0000259" key="6">
    <source>
        <dbReference type="PROSITE" id="PS50114"/>
    </source>
</evidence>
<feature type="region of interest" description="Disordered" evidence="5">
    <location>
        <begin position="1"/>
        <end position="26"/>
    </location>
</feature>
<dbReference type="InterPro" id="IPR000679">
    <property type="entry name" value="Znf_GATA"/>
</dbReference>
<keyword evidence="2 4" id="KW-0863">Zinc-finger</keyword>
<feature type="domain" description="GATA-type" evidence="6">
    <location>
        <begin position="69"/>
        <end position="105"/>
    </location>
</feature>
<comment type="caution">
    <text evidence="7">The sequence shown here is derived from an EMBL/GenBank/DDBJ whole genome shotgun (WGS) entry which is preliminary data.</text>
</comment>
<evidence type="ECO:0000256" key="4">
    <source>
        <dbReference type="PROSITE-ProRule" id="PRU00094"/>
    </source>
</evidence>
<evidence type="ECO:0000256" key="3">
    <source>
        <dbReference type="ARBA" id="ARBA00022833"/>
    </source>
</evidence>
<dbReference type="AlphaFoldDB" id="A0A0K9P9X9"/>
<dbReference type="InterPro" id="IPR052138">
    <property type="entry name" value="GATA_ZnFinger_Domain"/>
</dbReference>
<dbReference type="Pfam" id="PF00320">
    <property type="entry name" value="GATA"/>
    <property type="match status" value="1"/>
</dbReference>
<dbReference type="Gene3D" id="3.30.50.10">
    <property type="entry name" value="Erythroid Transcription Factor GATA-1, subunit A"/>
    <property type="match status" value="1"/>
</dbReference>
<keyword evidence="3" id="KW-0862">Zinc</keyword>
<dbReference type="GO" id="GO:0000976">
    <property type="term" value="F:transcription cis-regulatory region binding"/>
    <property type="evidence" value="ECO:0000318"/>
    <property type="project" value="GO_Central"/>
</dbReference>
<dbReference type="STRING" id="29655.A0A0K9P9X9"/>
<feature type="region of interest" description="Disordered" evidence="5">
    <location>
        <begin position="125"/>
        <end position="151"/>
    </location>
</feature>
<accession>A0A0K9P9X9</accession>
<evidence type="ECO:0000313" key="7">
    <source>
        <dbReference type="EMBL" id="KMZ65771.1"/>
    </source>
</evidence>
<gene>
    <name evidence="7" type="ORF">ZOSMA_30G00520</name>
</gene>
<protein>
    <submittedName>
        <fullName evidence="7">GATA transcription factor</fullName>
    </submittedName>
</protein>
<proteinExistence type="predicted"/>
<dbReference type="Proteomes" id="UP000036987">
    <property type="component" value="Unassembled WGS sequence"/>
</dbReference>
<keyword evidence="1" id="KW-0479">Metal-binding</keyword>
<dbReference type="OrthoDB" id="2162994at2759"/>
<evidence type="ECO:0000256" key="2">
    <source>
        <dbReference type="ARBA" id="ARBA00022771"/>
    </source>
</evidence>
<dbReference type="PROSITE" id="PS50114">
    <property type="entry name" value="GATA_ZN_FINGER_2"/>
    <property type="match status" value="1"/>
</dbReference>
<evidence type="ECO:0000313" key="8">
    <source>
        <dbReference type="Proteomes" id="UP000036987"/>
    </source>
</evidence>
<dbReference type="GO" id="GO:0008270">
    <property type="term" value="F:zinc ion binding"/>
    <property type="evidence" value="ECO:0007669"/>
    <property type="project" value="UniProtKB-KW"/>
</dbReference>
<reference evidence="8" key="1">
    <citation type="journal article" date="2016" name="Nature">
        <title>The genome of the seagrass Zostera marina reveals angiosperm adaptation to the sea.</title>
        <authorList>
            <person name="Olsen J.L."/>
            <person name="Rouze P."/>
            <person name="Verhelst B."/>
            <person name="Lin Y.-C."/>
            <person name="Bayer T."/>
            <person name="Collen J."/>
            <person name="Dattolo E."/>
            <person name="De Paoli E."/>
            <person name="Dittami S."/>
            <person name="Maumus F."/>
            <person name="Michel G."/>
            <person name="Kersting A."/>
            <person name="Lauritano C."/>
            <person name="Lohaus R."/>
            <person name="Toepel M."/>
            <person name="Tonon T."/>
            <person name="Vanneste K."/>
            <person name="Amirebrahimi M."/>
            <person name="Brakel J."/>
            <person name="Bostroem C."/>
            <person name="Chovatia M."/>
            <person name="Grimwood J."/>
            <person name="Jenkins J.W."/>
            <person name="Jueterbock A."/>
            <person name="Mraz A."/>
            <person name="Stam W.T."/>
            <person name="Tice H."/>
            <person name="Bornberg-Bauer E."/>
            <person name="Green P.J."/>
            <person name="Pearson G.A."/>
            <person name="Procaccini G."/>
            <person name="Duarte C.M."/>
            <person name="Schmutz J."/>
            <person name="Reusch T.B.H."/>
            <person name="Van de Peer Y."/>
        </authorList>
    </citation>
    <scope>NUCLEOTIDE SEQUENCE [LARGE SCALE GENOMIC DNA]</scope>
    <source>
        <strain evidence="8">cv. Finnish</strain>
    </source>
</reference>
<organism evidence="7 8">
    <name type="scientific">Zostera marina</name>
    <name type="common">Eelgrass</name>
    <dbReference type="NCBI Taxonomy" id="29655"/>
    <lineage>
        <taxon>Eukaryota</taxon>
        <taxon>Viridiplantae</taxon>
        <taxon>Streptophyta</taxon>
        <taxon>Embryophyta</taxon>
        <taxon>Tracheophyta</taxon>
        <taxon>Spermatophyta</taxon>
        <taxon>Magnoliopsida</taxon>
        <taxon>Liliopsida</taxon>
        <taxon>Zosteraceae</taxon>
        <taxon>Zostera</taxon>
    </lineage>
</organism>
<feature type="compositionally biased region" description="Low complexity" evidence="5">
    <location>
        <begin position="125"/>
        <end position="150"/>
    </location>
</feature>
<dbReference type="SUPFAM" id="SSF57716">
    <property type="entry name" value="Glucocorticoid receptor-like (DNA-binding domain)"/>
    <property type="match status" value="1"/>
</dbReference>
<dbReference type="InterPro" id="IPR013088">
    <property type="entry name" value="Znf_NHR/GATA"/>
</dbReference>
<evidence type="ECO:0000256" key="1">
    <source>
        <dbReference type="ARBA" id="ARBA00022723"/>
    </source>
</evidence>
<sequence>MSQLNPPPEDAKISASASGSGQWMSSKMRLMRKLRNNTDIFVEPPWSNKKRSVSIASTSAAVAAVDENDNTSRVCSDCNTTKTPLWRGGPQGPKSLCNACGIRQRKARKAMGVVVAASGVSVMRQKGSLPLSPSPSSTTSSLSSESGEPLQIKTSNMPYKKRCKVLYQGSVEEKMILDDLGIGNLSRNSDVNEAAKLLMALSSDIICG</sequence>
<dbReference type="EMBL" id="LFYR01001011">
    <property type="protein sequence ID" value="KMZ65771.1"/>
    <property type="molecule type" value="Genomic_DNA"/>
</dbReference>
<dbReference type="GO" id="GO:0006355">
    <property type="term" value="P:regulation of DNA-templated transcription"/>
    <property type="evidence" value="ECO:0000318"/>
    <property type="project" value="GO_Central"/>
</dbReference>
<name>A0A0K9P9X9_ZOSMR</name>